<dbReference type="PANTHER" id="PTHR43798:SF33">
    <property type="entry name" value="HYDROLASE, PUTATIVE (AFU_ORTHOLOGUE AFUA_2G14860)-RELATED"/>
    <property type="match status" value="1"/>
</dbReference>
<keyword evidence="2" id="KW-0378">Hydrolase</keyword>
<dbReference type="Pfam" id="PF00561">
    <property type="entry name" value="Abhydrolase_1"/>
    <property type="match status" value="1"/>
</dbReference>
<dbReference type="InterPro" id="IPR000073">
    <property type="entry name" value="AB_hydrolase_1"/>
</dbReference>
<evidence type="ECO:0000313" key="3">
    <source>
        <dbReference type="Proteomes" id="UP001611263"/>
    </source>
</evidence>
<dbReference type="SUPFAM" id="SSF53474">
    <property type="entry name" value="alpha/beta-Hydrolases"/>
    <property type="match status" value="1"/>
</dbReference>
<dbReference type="GO" id="GO:0016787">
    <property type="term" value="F:hydrolase activity"/>
    <property type="evidence" value="ECO:0007669"/>
    <property type="project" value="UniProtKB-KW"/>
</dbReference>
<dbReference type="PANTHER" id="PTHR43798">
    <property type="entry name" value="MONOACYLGLYCEROL LIPASE"/>
    <property type="match status" value="1"/>
</dbReference>
<comment type="caution">
    <text evidence="2">The sequence shown here is derived from an EMBL/GenBank/DDBJ whole genome shotgun (WGS) entry which is preliminary data.</text>
</comment>
<accession>A0ABW7THI7</accession>
<dbReference type="GeneID" id="93508100"/>
<name>A0ABW7THI7_9NOCA</name>
<evidence type="ECO:0000313" key="2">
    <source>
        <dbReference type="EMBL" id="MFI1459103.1"/>
    </source>
</evidence>
<dbReference type="RefSeq" id="WP_033247596.1">
    <property type="nucleotide sequence ID" value="NZ_JBIRUQ010000001.1"/>
</dbReference>
<evidence type="ECO:0000259" key="1">
    <source>
        <dbReference type="Pfam" id="PF00561"/>
    </source>
</evidence>
<dbReference type="Proteomes" id="UP001611263">
    <property type="component" value="Unassembled WGS sequence"/>
</dbReference>
<protein>
    <submittedName>
        <fullName evidence="2">Alpha/beta fold hydrolase</fullName>
    </submittedName>
</protein>
<sequence>MQRYRSVWTYLDTVRHTLDWVDAAGVRTRYLETGDPDGPVVLLLHGTAGSLENFCANYGALAQTHRVIGIDMLGCGYTDKPDRPYLIPDYAEHALAVLDALDIDSAAVIGVSLGSWVGARLAVDRPDRITQLVMVAPAGIIVDPEEEKKFGADVRRRRQGAAQAPSWESVSAAMGRLVLDPADLIDDLVGVRLRIYQQPEMADAMANLLAFSTGGQDLSAGEWSRLQQPALIIAAVDAPNMFLDNARRLGEILPNAQVIDMTGCDHWAQFERADEFNRLAVQFLTAGDRIGVR</sequence>
<dbReference type="Gene3D" id="3.40.50.1820">
    <property type="entry name" value="alpha/beta hydrolase"/>
    <property type="match status" value="1"/>
</dbReference>
<reference evidence="2 3" key="1">
    <citation type="submission" date="2024-10" db="EMBL/GenBank/DDBJ databases">
        <title>The Natural Products Discovery Center: Release of the First 8490 Sequenced Strains for Exploring Actinobacteria Biosynthetic Diversity.</title>
        <authorList>
            <person name="Kalkreuter E."/>
            <person name="Kautsar S.A."/>
            <person name="Yang D."/>
            <person name="Bader C.D."/>
            <person name="Teijaro C.N."/>
            <person name="Fluegel L."/>
            <person name="Davis C.M."/>
            <person name="Simpson J.R."/>
            <person name="Lauterbach L."/>
            <person name="Steele A.D."/>
            <person name="Gui C."/>
            <person name="Meng S."/>
            <person name="Li G."/>
            <person name="Viehrig K."/>
            <person name="Ye F."/>
            <person name="Su P."/>
            <person name="Kiefer A.F."/>
            <person name="Nichols A."/>
            <person name="Cepeda A.J."/>
            <person name="Yan W."/>
            <person name="Fan B."/>
            <person name="Jiang Y."/>
            <person name="Adhikari A."/>
            <person name="Zheng C.-J."/>
            <person name="Schuster L."/>
            <person name="Cowan T.M."/>
            <person name="Smanski M.J."/>
            <person name="Chevrette M.G."/>
            <person name="De Carvalho L.P.S."/>
            <person name="Shen B."/>
        </authorList>
    </citation>
    <scope>NUCLEOTIDE SEQUENCE [LARGE SCALE GENOMIC DNA]</scope>
    <source>
        <strain evidence="2 3">NPDC020568</strain>
    </source>
</reference>
<dbReference type="InterPro" id="IPR029058">
    <property type="entry name" value="AB_hydrolase_fold"/>
</dbReference>
<dbReference type="InterPro" id="IPR050266">
    <property type="entry name" value="AB_hydrolase_sf"/>
</dbReference>
<keyword evidence="3" id="KW-1185">Reference proteome</keyword>
<proteinExistence type="predicted"/>
<dbReference type="EMBL" id="JBIRUQ010000001">
    <property type="protein sequence ID" value="MFI1459103.1"/>
    <property type="molecule type" value="Genomic_DNA"/>
</dbReference>
<gene>
    <name evidence="2" type="ORF">ACH4WX_00110</name>
</gene>
<feature type="domain" description="AB hydrolase-1" evidence="1">
    <location>
        <begin position="39"/>
        <end position="272"/>
    </location>
</feature>
<organism evidence="2 3">
    <name type="scientific">Nocardia carnea</name>
    <dbReference type="NCBI Taxonomy" id="37328"/>
    <lineage>
        <taxon>Bacteria</taxon>
        <taxon>Bacillati</taxon>
        <taxon>Actinomycetota</taxon>
        <taxon>Actinomycetes</taxon>
        <taxon>Mycobacteriales</taxon>
        <taxon>Nocardiaceae</taxon>
        <taxon>Nocardia</taxon>
    </lineage>
</organism>
<dbReference type="PRINTS" id="PR00111">
    <property type="entry name" value="ABHYDROLASE"/>
</dbReference>